<dbReference type="InterPro" id="IPR050734">
    <property type="entry name" value="PIH1/Kintoun_subfamily"/>
</dbReference>
<dbReference type="STRING" id="133381.A0A2T9Y0S1"/>
<dbReference type="EMBL" id="MBFS01003577">
    <property type="protein sequence ID" value="PVU85913.1"/>
    <property type="molecule type" value="Genomic_DNA"/>
</dbReference>
<comment type="caution">
    <text evidence="4">The sequence shown here is derived from an EMBL/GenBank/DDBJ whole genome shotgun (WGS) entry which is preliminary data.</text>
</comment>
<evidence type="ECO:0000256" key="2">
    <source>
        <dbReference type="SAM" id="MobiDB-lite"/>
    </source>
</evidence>
<dbReference type="GO" id="GO:0097255">
    <property type="term" value="C:R2TP complex"/>
    <property type="evidence" value="ECO:0007669"/>
    <property type="project" value="TreeGrafter"/>
</dbReference>
<keyword evidence="5" id="KW-1185">Reference proteome</keyword>
<dbReference type="OrthoDB" id="5135119at2759"/>
<dbReference type="GO" id="GO:0006364">
    <property type="term" value="P:rRNA processing"/>
    <property type="evidence" value="ECO:0007669"/>
    <property type="project" value="TreeGrafter"/>
</dbReference>
<evidence type="ECO:0000256" key="1">
    <source>
        <dbReference type="ARBA" id="ARBA00008511"/>
    </source>
</evidence>
<reference evidence="4 5" key="1">
    <citation type="journal article" date="2018" name="MBio">
        <title>Comparative Genomics Reveals the Core Gene Toolbox for the Fungus-Insect Symbiosis.</title>
        <authorList>
            <person name="Wang Y."/>
            <person name="Stata M."/>
            <person name="Wang W."/>
            <person name="Stajich J.E."/>
            <person name="White M.M."/>
            <person name="Moncalvo J.M."/>
        </authorList>
    </citation>
    <scope>NUCLEOTIDE SEQUENCE [LARGE SCALE GENOMIC DNA]</scope>
    <source>
        <strain evidence="4 5">SC-DP-2</strain>
    </source>
</reference>
<dbReference type="Proteomes" id="UP000245609">
    <property type="component" value="Unassembled WGS sequence"/>
</dbReference>
<name>A0A2T9Y0S1_9FUNG</name>
<dbReference type="InterPro" id="IPR012981">
    <property type="entry name" value="PIH1_N"/>
</dbReference>
<comment type="similarity">
    <text evidence="1">Belongs to the PIH1 family.</text>
</comment>
<dbReference type="AlphaFoldDB" id="A0A2T9Y0S1"/>
<proteinExistence type="inferred from homology"/>
<feature type="compositionally biased region" description="Polar residues" evidence="2">
    <location>
        <begin position="33"/>
        <end position="42"/>
    </location>
</feature>
<dbReference type="GO" id="GO:0005737">
    <property type="term" value="C:cytoplasm"/>
    <property type="evidence" value="ECO:0007669"/>
    <property type="project" value="TreeGrafter"/>
</dbReference>
<dbReference type="GO" id="GO:1990904">
    <property type="term" value="C:ribonucleoprotein complex"/>
    <property type="evidence" value="ECO:0007669"/>
    <property type="project" value="TreeGrafter"/>
</dbReference>
<dbReference type="PANTHER" id="PTHR22997:SF0">
    <property type="entry name" value="PIH1 DOMAIN-CONTAINING PROTEIN 1"/>
    <property type="match status" value="1"/>
</dbReference>
<dbReference type="PANTHER" id="PTHR22997">
    <property type="entry name" value="PIH1 DOMAIN-CONTAINING PROTEIN 1"/>
    <property type="match status" value="1"/>
</dbReference>
<evidence type="ECO:0000259" key="3">
    <source>
        <dbReference type="Pfam" id="PF08190"/>
    </source>
</evidence>
<evidence type="ECO:0000313" key="4">
    <source>
        <dbReference type="EMBL" id="PVU85913.1"/>
    </source>
</evidence>
<protein>
    <recommendedName>
        <fullName evidence="3">PIH1 N-terminal domain-containing protein</fullName>
    </recommendedName>
</protein>
<organism evidence="4 5">
    <name type="scientific">Smittium megazygosporum</name>
    <dbReference type="NCBI Taxonomy" id="133381"/>
    <lineage>
        <taxon>Eukaryota</taxon>
        <taxon>Fungi</taxon>
        <taxon>Fungi incertae sedis</taxon>
        <taxon>Zoopagomycota</taxon>
        <taxon>Kickxellomycotina</taxon>
        <taxon>Harpellomycetes</taxon>
        <taxon>Harpellales</taxon>
        <taxon>Legeriomycetaceae</taxon>
        <taxon>Smittium</taxon>
    </lineage>
</organism>
<sequence length="312" mass="35162">MDSSNPLLAVGDSLRKQDLHELNEALKKEIVSSGHTPYTSTNTHEEVPKQPKPVVQSKLEYSPFISLKTLCLKGKILETSKMCINLCFSQHIPKPPAAKESEIQKAFNGDSDATWQVPMYVGLPKSFNDVVVIDCIANSSLSERCLADNDTLLYLFELSLELIEDKYSVSLDRKFSINNEIYFGSLSTHYYSETTFDDKGIPDDKSNNIETKEKPNIILNSEKNKKYFDLFQTIDTESSLLFIFSIEQKVKPSIEILFDKKSNVCTISNAISGETKKLALSSYRIGKSKLPKEYKASAYYVVSESKLLVFIS</sequence>
<evidence type="ECO:0000313" key="5">
    <source>
        <dbReference type="Proteomes" id="UP000245609"/>
    </source>
</evidence>
<gene>
    <name evidence="4" type="ORF">BB560_006859</name>
</gene>
<feature type="domain" description="PIH1 N-terminal" evidence="3">
    <location>
        <begin position="70"/>
        <end position="188"/>
    </location>
</feature>
<feature type="region of interest" description="Disordered" evidence="2">
    <location>
        <begin position="30"/>
        <end position="53"/>
    </location>
</feature>
<dbReference type="GO" id="GO:0000492">
    <property type="term" value="P:box C/D snoRNP assembly"/>
    <property type="evidence" value="ECO:0007669"/>
    <property type="project" value="TreeGrafter"/>
</dbReference>
<accession>A0A2T9Y0S1</accession>
<dbReference type="Pfam" id="PF08190">
    <property type="entry name" value="PIH1"/>
    <property type="match status" value="1"/>
</dbReference>